<dbReference type="EMBL" id="BLJY01000003">
    <property type="protein sequence ID" value="GFF14607.1"/>
    <property type="molecule type" value="Genomic_DNA"/>
</dbReference>
<name>A0A5M3YWF5_ASPTE</name>
<proteinExistence type="predicted"/>
<accession>A0A5M3YWF5</accession>
<dbReference type="VEuPathDB" id="FungiDB:ATEG_00685"/>
<protein>
    <submittedName>
        <fullName evidence="1">Uncharacterized protein</fullName>
    </submittedName>
</protein>
<dbReference type="InterPro" id="IPR055530">
    <property type="entry name" value="DUF7104"/>
</dbReference>
<dbReference type="Pfam" id="PF23397">
    <property type="entry name" value="DUF7104"/>
    <property type="match status" value="11"/>
</dbReference>
<gene>
    <name evidence="1" type="ORF">ATEIFO6365_0003067300</name>
</gene>
<dbReference type="AlphaFoldDB" id="A0A5M3YWF5"/>
<dbReference type="Proteomes" id="UP000452235">
    <property type="component" value="Unassembled WGS sequence"/>
</dbReference>
<evidence type="ECO:0000313" key="2">
    <source>
        <dbReference type="Proteomes" id="UP000452235"/>
    </source>
</evidence>
<dbReference type="OrthoDB" id="428577at2759"/>
<organism evidence="1 2">
    <name type="scientific">Aspergillus terreus</name>
    <dbReference type="NCBI Taxonomy" id="33178"/>
    <lineage>
        <taxon>Eukaryota</taxon>
        <taxon>Fungi</taxon>
        <taxon>Dikarya</taxon>
        <taxon>Ascomycota</taxon>
        <taxon>Pezizomycotina</taxon>
        <taxon>Eurotiomycetes</taxon>
        <taxon>Eurotiomycetidae</taxon>
        <taxon>Eurotiales</taxon>
        <taxon>Aspergillaceae</taxon>
        <taxon>Aspergillus</taxon>
        <taxon>Aspergillus subgen. Circumdati</taxon>
    </lineage>
</organism>
<keyword evidence="2" id="KW-1185">Reference proteome</keyword>
<sequence>MLDDYGEALHITEDVLCAAAGNIYEGPILISTLLKRREGEIIITENVIRAASKNWLCGGEVMTLLLKGHWKEFVVSETSTCLIAEEFSEAIIALLFEKYGRRIRITEEVLKAAARNKSGQATMAFLCDVFGGHIQITEAVLRAAAENISRGYEIWCLLTDRYSNQIRITEELLQTVARNQPLGTMELLCRKFSDQVQITEGTLKAAAENYRGVLEVMGFLLEKYDNKIQITEGVLLSAARHPCDGSRIMYLLDAKYGDSIQITEEVLKAAASNISPDVMQTLCSLFYLQMDITEGVLRTAAENPNCGAIVMESLLERLLCDLDRDQLHIPEQVLQAAAKNTSGGVEIMALLLKHRYVFRLSVITEKVIRAAAENPAEGKQMLMLLLQQSREGEDFQTWKEYPWIHQLSNIGYNLHELAELLLDHHCDSPWLYFKPRDWPQTKIDLEHHIPNCPHSFCHNPRDEIVPRNLVLEDGTSTTEMVEQLCGLAGICPTDRDVQNWAGSVDFCEAGQAAKVSYKLPTDEDEAHPFGMIKARILSVLTRLCTAIGLVQEAGLCCSSFTILKITSLNHQSPNAYTAELIPVPFDTVVRLTKAIQSSDECCSSELLFAATAVLQLVSPEIADLVSQQDLDCLHLCALAAQYLCLGFVSYMQAHTGPIQPFFLDLALRRIRLLGLKGDSDCPHISAELKDLSCMGNMTDAPVLAFRTDCGPPDRKDLQQENVSRKYDVLAYLEDVLDTWGPGNFIYRKDAGQSPVAVRIRDGFLFACDNGKYHWSKSINSLEQLGPIGLQQQLEIGDLLLVNDQCTHVEGDCWTRLANAMDTLGTSRSWWDTLQLQAGLQGGQFVVGQLMQTLTKRKGGTVKEAVLAWPDADLIQLMDRLWGVQISYCTRVAKRVRLRTLVADLLPAFSLGRVSDSTLKAISLLRDEALTPIELVERLKTICDNSIYTMMGKILRTLEHTGVDRTGRFFCIAWPYRGQTASCLNIALEGPSSWAKCLADSHRSATFAYMTMKCLETDSVRCSGCQKPIKDYVRLLETTVSCHSKTDSNQWTLGHKEVYFFDKLDTMFWVEVRREDRSRSARLVELVRLQAIPRIMKKRLELREKQRQRNCLREDTMFLQGEPVFISTL</sequence>
<reference evidence="1 2" key="1">
    <citation type="submission" date="2020-01" db="EMBL/GenBank/DDBJ databases">
        <title>Aspergillus terreus IFO 6365 whole genome shotgun sequence.</title>
        <authorList>
            <person name="Kanamasa S."/>
            <person name="Takahashi H."/>
        </authorList>
    </citation>
    <scope>NUCLEOTIDE SEQUENCE [LARGE SCALE GENOMIC DNA]</scope>
    <source>
        <strain evidence="1 2">IFO 6365</strain>
    </source>
</reference>
<comment type="caution">
    <text evidence="1">The sequence shown here is derived from an EMBL/GenBank/DDBJ whole genome shotgun (WGS) entry which is preliminary data.</text>
</comment>
<evidence type="ECO:0000313" key="1">
    <source>
        <dbReference type="EMBL" id="GFF14607.1"/>
    </source>
</evidence>